<reference evidence="1 2" key="1">
    <citation type="submission" date="2022-04" db="EMBL/GenBank/DDBJ databases">
        <title>Positive selection, recombination, and allopatry shape intraspecific diversity of widespread and dominant cyanobacteria.</title>
        <authorList>
            <person name="Wei J."/>
            <person name="Shu W."/>
            <person name="Hu C."/>
        </authorList>
    </citation>
    <scope>NUCLEOTIDE SEQUENCE [LARGE SCALE GENOMIC DNA]</scope>
    <source>
        <strain evidence="1 2">GB2-A4</strain>
    </source>
</reference>
<name>A0ABV0J770_9CYAN</name>
<proteinExistence type="predicted"/>
<gene>
    <name evidence="1" type="ORF">NC998_11025</name>
</gene>
<evidence type="ECO:0008006" key="3">
    <source>
        <dbReference type="Google" id="ProtNLM"/>
    </source>
</evidence>
<dbReference type="Pfam" id="PF23856">
    <property type="entry name" value="DUF7219"/>
    <property type="match status" value="1"/>
</dbReference>
<accession>A0ABV0J770</accession>
<evidence type="ECO:0000313" key="2">
    <source>
        <dbReference type="Proteomes" id="UP001464891"/>
    </source>
</evidence>
<protein>
    <recommendedName>
        <fullName evidence="3">Isopropylmalate/homocitrate/citramalate synthases</fullName>
    </recommendedName>
</protein>
<dbReference type="Proteomes" id="UP001464891">
    <property type="component" value="Unassembled WGS sequence"/>
</dbReference>
<keyword evidence="2" id="KW-1185">Reference proteome</keyword>
<dbReference type="InterPro" id="IPR055643">
    <property type="entry name" value="DUF7219"/>
</dbReference>
<dbReference type="RefSeq" id="WP_190435915.1">
    <property type="nucleotide sequence ID" value="NZ_JAMPKM010000005.1"/>
</dbReference>
<comment type="caution">
    <text evidence="1">The sequence shown here is derived from an EMBL/GenBank/DDBJ whole genome shotgun (WGS) entry which is preliminary data.</text>
</comment>
<organism evidence="1 2">
    <name type="scientific">Trichocoleus desertorum GB2-A4</name>
    <dbReference type="NCBI Taxonomy" id="2933944"/>
    <lineage>
        <taxon>Bacteria</taxon>
        <taxon>Bacillati</taxon>
        <taxon>Cyanobacteriota</taxon>
        <taxon>Cyanophyceae</taxon>
        <taxon>Leptolyngbyales</taxon>
        <taxon>Trichocoleusaceae</taxon>
        <taxon>Trichocoleus</taxon>
    </lineage>
</organism>
<sequence length="87" mass="9953">MANCNNAAKDNFFYPRSRYYGTFTPETLAFNANLQEFSQKVAYISALETGGKLPPEQAYKQVKTLWKQLKRSRKALGISPNLYPDNQ</sequence>
<evidence type="ECO:0000313" key="1">
    <source>
        <dbReference type="EMBL" id="MEP0817630.1"/>
    </source>
</evidence>
<dbReference type="EMBL" id="JAMPKM010000005">
    <property type="protein sequence ID" value="MEP0817630.1"/>
    <property type="molecule type" value="Genomic_DNA"/>
</dbReference>